<reference evidence="6 7" key="1">
    <citation type="submission" date="2019-01" db="EMBL/GenBank/DDBJ databases">
        <title>Nuclear Genome Assembly of the Microalgal Biofuel strain Nannochloropsis salina CCMP1776.</title>
        <authorList>
            <person name="Hovde B."/>
        </authorList>
    </citation>
    <scope>NUCLEOTIDE SEQUENCE [LARGE SCALE GENOMIC DNA]</scope>
    <source>
        <strain evidence="6 7">CCMP1776</strain>
    </source>
</reference>
<dbReference type="Pfam" id="PF24987">
    <property type="entry name" value="HEAT_EF3_N"/>
    <property type="match status" value="1"/>
</dbReference>
<feature type="repeat" description="HEAT" evidence="3">
    <location>
        <begin position="1612"/>
        <end position="1648"/>
    </location>
</feature>
<proteinExistence type="inferred from homology"/>
<dbReference type="Gene3D" id="1.25.10.10">
    <property type="entry name" value="Leucine-rich Repeat Variant"/>
    <property type="match status" value="8"/>
</dbReference>
<evidence type="ECO:0000259" key="5">
    <source>
        <dbReference type="SMART" id="SM01349"/>
    </source>
</evidence>
<gene>
    <name evidence="6" type="ORF">NSK_001206</name>
</gene>
<dbReference type="InterPro" id="IPR021133">
    <property type="entry name" value="HEAT_type_2"/>
</dbReference>
<dbReference type="GO" id="GO:0006417">
    <property type="term" value="P:regulation of translation"/>
    <property type="evidence" value="ECO:0007669"/>
    <property type="project" value="TreeGrafter"/>
</dbReference>
<dbReference type="GO" id="GO:0005829">
    <property type="term" value="C:cytosol"/>
    <property type="evidence" value="ECO:0007669"/>
    <property type="project" value="TreeGrafter"/>
</dbReference>
<dbReference type="PANTHER" id="PTHR23346:SF7">
    <property type="entry name" value="STALLED RIBOSOME SENSOR GCN1"/>
    <property type="match status" value="1"/>
</dbReference>
<feature type="region of interest" description="Disordered" evidence="4">
    <location>
        <begin position="1"/>
        <end position="22"/>
    </location>
</feature>
<dbReference type="OrthoDB" id="5148094at2759"/>
<feature type="repeat" description="HEAT" evidence="3">
    <location>
        <begin position="2160"/>
        <end position="2197"/>
    </location>
</feature>
<dbReference type="SUPFAM" id="SSF48371">
    <property type="entry name" value="ARM repeat"/>
    <property type="match status" value="3"/>
</dbReference>
<evidence type="ECO:0000256" key="1">
    <source>
        <dbReference type="ARBA" id="ARBA00007366"/>
    </source>
</evidence>
<dbReference type="Pfam" id="PF24993">
    <property type="entry name" value="GNC1_N"/>
    <property type="match status" value="1"/>
</dbReference>
<dbReference type="Pfam" id="PF24984">
    <property type="entry name" value="HEAT_EF3_GNC1"/>
    <property type="match status" value="1"/>
</dbReference>
<dbReference type="GO" id="GO:0019887">
    <property type="term" value="F:protein kinase regulator activity"/>
    <property type="evidence" value="ECO:0007669"/>
    <property type="project" value="TreeGrafter"/>
</dbReference>
<protein>
    <recommendedName>
        <fullName evidence="5">TOG domain-containing protein</fullName>
    </recommendedName>
</protein>
<feature type="repeat" description="HEAT" evidence="3">
    <location>
        <begin position="1811"/>
        <end position="1849"/>
    </location>
</feature>
<sequence>MALQDRTAAIENGDGGPNTNSDMEDELILTRRLAYAASSKGELLRVIRKTLLPLVRDAIPEGDDAMAAFSRPVTRSLCLLLAELALSSTCNDYKSIGDAVREVLHAGLERASTRWQWLPEVMATVLTNAQSRCTFTETRLAALRLWGQLLEYELRDASKRKRWIKEGKRRRQALEDRQLTDSDASGPPPYPTVDSLLASEVVIKAITAQSVLLEGFMSPDRVPPNLGMSKGGVNEFARLLRHYPRLLPKVYKTRATNPAFSSSSLWLLSALVDFYRTQLPAPALAEAKRDFLEVYLREAINSKNRPSPSVLASFDSLLATVTPEDMGDPLGPAVERALKKSPAGVLAAVASLAAQLELDLSPYVDSLFLPPALRMLKSMEEEPRTQAMKLVDTLARKVDDAAAFSRTVGGVMGVLAGKGGVLAQWFQRHACVTALRSLARGARRLPRAALAPAATAALEGLVKAYGKESHEGTRAEIAVGLGDWLGWLEEGASPAPGVWETLKKGLEGGVGGNGKEKEGMLLLLLAVQEPLLLSPTLKAPMQGSLEEALARVVKEGAKKAVQVGNLEGMVALHCLVEMDGLEGGKEGQYMKILTEGDSWLFAPSQIEAYARASAPAAISLARLLLTATRSVGVQAVIGALPDSDAEESLGVKNVKAAGMAFVELLLHVHADVRKEAEAVLKFFLAEDPDTTRMALLKSMWVKVHQVASRMEVASQEPVNGSEESESTSSSLEGKGRRAQQRAWPCPQRFAEALTVLFPAPSVECMLKGATPGEEKEVPDAGSLASLPMAFLLAYHPLVSDSLRQASALWARLLRGGGLHGQEAVEAAFDDISMAVSDEVIQAVLSQGGPRTHRTAGQRCMCALASTFGQPGREILFEGVIPALLTQLQRPELVDLNAVDVAVYFHSPSSVYQTQKLGAAAGGKGQEREAQMRRMRTGRRGNVYDAEEEKWEEEFKRKKAEEKEKQGGGQGGPTPEERRVLEEEAAIRARVGALRQEAVVVLDAIVALAKHEPAIAHMATPDALPALLPLLRTRLLHDETFHTLRALASTVERNIQPIAWDVAAAVRLVAVMGDEHPKAFRRLADVLARVINYLSAFSSHVYKERLSAPLFCVLFSVLRAVLTDVCPGLNLGESYEEALSILAAHADFSQLSDIPLLDVGPSEKETLRPFRKAMMETTLYVLRAHPRSEPAPGGILIALMMGPSVAVGEWAPVLGNEGLLSPEASVRLAVLEALEAMAGEKTGAGKASLTGNPLLESRLWLTLHDEDAEVAEAGERVWKARGAALSGLYSAPLLVLLGHNSARVRAAAGRALAAAMVTIPETAAATLNRLMDLCQANLPAPENEERPRGEAYLLMPLGEEEASAEEKAAKEQEKAGAREGVALALQEVGKKSALPSEGLDKHLQAVFTFLLQIGAVDPHDTVRQYMVSAGMALIDAYGATQAIALLPIFEGVLEAPAAPGENLSSFDWRREGTVVLMGSTARHLDASDPKILSIMGRLLDALSTPSGPVQRAVALCMVPLMPACKSQAGDYAAKLLANALKGEDYGTRRGAAYGISALVKGLGIASLKQHGIMSALEQAAASPSPPAKQGALFCFECLCTRLKLLFEPYVIVILPLLLRCFSDSSDHVREAASLAAKAIMGNLSPHGVKLVLPTILKALDDSAWRSKAAALSLLGAMAYCAPKQLSSCLPQIVPRMTEAFGDTHPKVRESGKAALGDIGKVIRNPEIRKLSPLLLSALYDPAKNTKDALEGLLACEFMHSVDAPSLALLIPIVQRGLKDRAADLKRKASLITGNMCSMISDARDLVPYLPALLPGLKGALVDPIPDVRATTARALGSLMRGMGEESLFDLVPWLVELLKTDASSVERSGGAQGLAQVLVSLGDARVKAVLTDLLALKGHPRFSVREGILWLLSFLPPALGPGFTPYISNTLPVILAGLTDETESVREVALRAGQVLVSTHGKHHADEILPSLEAGLFDDSWRIRQSSVQLLGDLLYTIGGTKAVGLAMDDAGEDDVAGRGVSRAEIAINSVLGPKRRAKILASLYVIRSDTSAVVRQSALQVWKTVVTNTPRVLREVLPVLIEILIGALASNNLDKRTVGGRALGDIVRKLGDQILPEIVPHLRHELEVGDTNMRQGVCLGLAEIMDCAQKKQIEDFAATLVEAILDALTDPAASVREEAGQAFLAFHRILGSDAVAKVVPPMLIRLDEEQKLAEASERESRERGEEQEEDKVVPGRALLGVRELLRARPREVLGYLLPKLTKPPVSISHARTLEAVAEVTGSTLHYHASILLPLLVGQMLEIEQVAEEEKSENEAMRLLALESCTRTIVTSVESNGLQHLVVDLTKLLESSDAATRRWGTWAVNALAEGTKADLRPQAPILLKFLLPLLNDTEESVWRPTVQALRALLDRLGVEEALGHLDFMRNVVASVVSNARRRKGGVGDAAFALPGLNVPGGLDPFLPVYTQGLLQGTPNQKEVAASWMGELLELMEPTSLRPYIAKIVGPLIRIASDKTFSPSIKCAILNTMTLLLEKGGSALRGLAPQLQTTFTKALSDVHLNVRDRAGKGLGRLVPLSTRLDPLVTELVTGAVSSPSGLDVQIAMLKALGQVLGAAGEKVSVAVVTRAIDQLAGLLHHEQGSLRKASAGAVGRVVALLPADETLDRVIRKDLLRREGGKWKSAEGRSLALGATLKFSLPDNKLVSYLDDVVETLKNDVGTEGAAAPSEQGPVRDAALRALARLVIYADSHQTPEAVNTSVTSIVPEISASLLDMSSEVRKAAAGLIKTTAKVQPAALRPHLVKVIPPLLEGVRDMDIRVKYVSERALLYALEIHSRPETLGEFIALAPMESAKFVRDYAKRILIRLKADSEDENEDGEEEK</sequence>
<dbReference type="Pfam" id="PF23271">
    <property type="entry name" value="HEAT_GCN1"/>
    <property type="match status" value="1"/>
</dbReference>
<comment type="caution">
    <text evidence="6">The sequence shown here is derived from an EMBL/GenBank/DDBJ whole genome shotgun (WGS) entry which is preliminary data.</text>
</comment>
<dbReference type="PROSITE" id="PS50077">
    <property type="entry name" value="HEAT_REPEAT"/>
    <property type="match status" value="5"/>
</dbReference>
<feature type="region of interest" description="Disordered" evidence="4">
    <location>
        <begin position="712"/>
        <end position="737"/>
    </location>
</feature>
<dbReference type="InterPro" id="IPR056810">
    <property type="entry name" value="GNC1-like_N"/>
</dbReference>
<dbReference type="InterPro" id="IPR057546">
    <property type="entry name" value="HEAT_GCN1"/>
</dbReference>
<dbReference type="GO" id="GO:0034198">
    <property type="term" value="P:cellular response to amino acid starvation"/>
    <property type="evidence" value="ECO:0007669"/>
    <property type="project" value="TreeGrafter"/>
</dbReference>
<dbReference type="SMART" id="SM01349">
    <property type="entry name" value="TOG"/>
    <property type="match status" value="1"/>
</dbReference>
<dbReference type="InterPro" id="IPR011989">
    <property type="entry name" value="ARM-like"/>
</dbReference>
<evidence type="ECO:0000313" key="6">
    <source>
        <dbReference type="EMBL" id="TFJ87859.1"/>
    </source>
</evidence>
<evidence type="ECO:0000256" key="4">
    <source>
        <dbReference type="SAM" id="MobiDB-lite"/>
    </source>
</evidence>
<dbReference type="PANTHER" id="PTHR23346">
    <property type="entry name" value="TRANSLATIONAL ACTIVATOR GCN1-RELATED"/>
    <property type="match status" value="1"/>
</dbReference>
<dbReference type="EMBL" id="SDOX01000005">
    <property type="protein sequence ID" value="TFJ87859.1"/>
    <property type="molecule type" value="Genomic_DNA"/>
</dbReference>
<keyword evidence="2" id="KW-0677">Repeat</keyword>
<dbReference type="InterPro" id="IPR016024">
    <property type="entry name" value="ARM-type_fold"/>
</dbReference>
<feature type="region of interest" description="Disordered" evidence="4">
    <location>
        <begin position="954"/>
        <end position="978"/>
    </location>
</feature>
<accession>A0A4D9DGE3</accession>
<keyword evidence="7" id="KW-1185">Reference proteome</keyword>
<evidence type="ECO:0000256" key="2">
    <source>
        <dbReference type="ARBA" id="ARBA00022737"/>
    </source>
</evidence>
<evidence type="ECO:0000256" key="3">
    <source>
        <dbReference type="PROSITE-ProRule" id="PRU00103"/>
    </source>
</evidence>
<comment type="similarity">
    <text evidence="1">Belongs to the GCN1 family.</text>
</comment>
<feature type="compositionally biased region" description="Basic and acidic residues" evidence="4">
    <location>
        <begin position="954"/>
        <end position="965"/>
    </location>
</feature>
<dbReference type="Proteomes" id="UP000355283">
    <property type="component" value="Unassembled WGS sequence"/>
</dbReference>
<feature type="repeat" description="HEAT" evidence="3">
    <location>
        <begin position="1967"/>
        <end position="2005"/>
    </location>
</feature>
<dbReference type="Pfam" id="PF25801">
    <property type="entry name" value="HEAT_GCN1_C_2"/>
    <property type="match status" value="1"/>
</dbReference>
<dbReference type="InterPro" id="IPR034085">
    <property type="entry name" value="TOG"/>
</dbReference>
<feature type="repeat" description="HEAT" evidence="3">
    <location>
        <begin position="1691"/>
        <end position="1729"/>
    </location>
</feature>
<organism evidence="6 7">
    <name type="scientific">Nannochloropsis salina CCMP1776</name>
    <dbReference type="NCBI Taxonomy" id="1027361"/>
    <lineage>
        <taxon>Eukaryota</taxon>
        <taxon>Sar</taxon>
        <taxon>Stramenopiles</taxon>
        <taxon>Ochrophyta</taxon>
        <taxon>Eustigmatophyceae</taxon>
        <taxon>Eustigmatales</taxon>
        <taxon>Monodopsidaceae</taxon>
        <taxon>Microchloropsis</taxon>
        <taxon>Microchloropsis salina</taxon>
    </lineage>
</organism>
<evidence type="ECO:0000313" key="7">
    <source>
        <dbReference type="Proteomes" id="UP000355283"/>
    </source>
</evidence>
<name>A0A4D9DGE3_9STRA</name>
<feature type="domain" description="TOG" evidence="5">
    <location>
        <begin position="1515"/>
        <end position="1750"/>
    </location>
</feature>